<evidence type="ECO:0000259" key="1">
    <source>
        <dbReference type="Pfam" id="PF14024"/>
    </source>
</evidence>
<dbReference type="EMBL" id="FNIX01000012">
    <property type="protein sequence ID" value="SDP67578.1"/>
    <property type="molecule type" value="Genomic_DNA"/>
</dbReference>
<evidence type="ECO:0000313" key="3">
    <source>
        <dbReference type="Proteomes" id="UP000199691"/>
    </source>
</evidence>
<keyword evidence="3" id="KW-1185">Reference proteome</keyword>
<dbReference type="STRING" id="641025.SAMN05421507_112131"/>
<dbReference type="OrthoDB" id="6200718at2"/>
<dbReference type="AlphaFoldDB" id="A0A1H0UNN0"/>
<dbReference type="InterPro" id="IPR025334">
    <property type="entry name" value="DUF4240"/>
</dbReference>
<dbReference type="Proteomes" id="UP000199691">
    <property type="component" value="Unassembled WGS sequence"/>
</dbReference>
<accession>A0A1H0UNN0</accession>
<feature type="domain" description="DUF4240" evidence="1">
    <location>
        <begin position="17"/>
        <end position="154"/>
    </location>
</feature>
<dbReference type="Pfam" id="PF14024">
    <property type="entry name" value="DUF4240"/>
    <property type="match status" value="1"/>
</dbReference>
<sequence>MPSIRKLSDPLATVLGMDLNAFWVLVESSGAEASDQDDRLERLTAAVAALPADEVVEFAMRLDEVRRRVDTWAHWHAADLICGGLCSDDGFFYFQAWLVGQGRAVFEAVAASPDALADLPHVRYLASRGGVHAWADEEWPDWEGLDYVAAEAFDGDLESELESRGLQVLVSPDPAGEQWDFADPAEISARVPRLGALFGKVA</sequence>
<proteinExistence type="predicted"/>
<reference evidence="3" key="1">
    <citation type="submission" date="2016-10" db="EMBL/GenBank/DDBJ databases">
        <authorList>
            <person name="Varghese N."/>
            <person name="Submissions S."/>
        </authorList>
    </citation>
    <scope>NUCLEOTIDE SEQUENCE [LARGE SCALE GENOMIC DNA]</scope>
    <source>
        <strain evidence="3">CGMCC 4.6609</strain>
    </source>
</reference>
<protein>
    <recommendedName>
        <fullName evidence="1">DUF4240 domain-containing protein</fullName>
    </recommendedName>
</protein>
<gene>
    <name evidence="2" type="ORF">SAMN05421507_112131</name>
</gene>
<evidence type="ECO:0000313" key="2">
    <source>
        <dbReference type="EMBL" id="SDP67578.1"/>
    </source>
</evidence>
<organism evidence="2 3">
    <name type="scientific">Lentzea jiangxiensis</name>
    <dbReference type="NCBI Taxonomy" id="641025"/>
    <lineage>
        <taxon>Bacteria</taxon>
        <taxon>Bacillati</taxon>
        <taxon>Actinomycetota</taxon>
        <taxon>Actinomycetes</taxon>
        <taxon>Pseudonocardiales</taxon>
        <taxon>Pseudonocardiaceae</taxon>
        <taxon>Lentzea</taxon>
    </lineage>
</organism>
<name>A0A1H0UNN0_9PSEU</name>